<organism evidence="2 3">
    <name type="scientific">Rhodotorula taiwanensis</name>
    <dbReference type="NCBI Taxonomy" id="741276"/>
    <lineage>
        <taxon>Eukaryota</taxon>
        <taxon>Fungi</taxon>
        <taxon>Dikarya</taxon>
        <taxon>Basidiomycota</taxon>
        <taxon>Pucciniomycotina</taxon>
        <taxon>Microbotryomycetes</taxon>
        <taxon>Sporidiobolales</taxon>
        <taxon>Sporidiobolaceae</taxon>
        <taxon>Rhodotorula</taxon>
    </lineage>
</organism>
<evidence type="ECO:0000313" key="2">
    <source>
        <dbReference type="EMBL" id="POY73298.1"/>
    </source>
</evidence>
<dbReference type="Gene3D" id="3.80.10.10">
    <property type="entry name" value="Ribonuclease Inhibitor"/>
    <property type="match status" value="1"/>
</dbReference>
<comment type="caution">
    <text evidence="2">The sequence shown here is derived from an EMBL/GenBank/DDBJ whole genome shotgun (WGS) entry which is preliminary data.</text>
</comment>
<keyword evidence="3" id="KW-1185">Reference proteome</keyword>
<evidence type="ECO:0000256" key="1">
    <source>
        <dbReference type="SAM" id="MobiDB-lite"/>
    </source>
</evidence>
<accession>A0A2S5B945</accession>
<name>A0A2S5B945_9BASI</name>
<protein>
    <submittedName>
        <fullName evidence="2">Uncharacterized protein</fullName>
    </submittedName>
</protein>
<sequence length="543" mass="58519">MAALAPTYSRQQTDELLALYDPHLFTPRHNRSTLGHGGGGKGPGGKASSIAASALYGPPAPGGSHDSPFGPSKDQHYHRRTASIASSVRSYFAQATRHGGTAGSGLTSRPGSVRSYASKSQQLAPLLCLPSEILLHILDFAFPAEPHSRWTSAERNHLLCNLALVHPVLRAWAQAELFGGAPVHLTTDSAIEKLSTLAGQHGTRGNTLASRISHVKVYGRHDTGDGGKALAKLIHQLSGLEELHLEDLDGLELRQFVLHSPLRKLTVTRCGFRSRFRIVAAARPSHLESLSLTRCTGHHDSFSGFSLPDLVHLTIWNVSLPPPSALATLEGSEAFRLLGHEVAPRLQSAVVDEQHFHYMFPLALSGGGHHPRSRLEHLTIVRLSHLPTVLDQMRYRAPASSLRVKSVRTLRLVPTPSFTPGATSAERAMIHFQALVSPFRALPAGETCPTGLKGIETVRLDWRYGAWLALCPSTAESAKLADFVSRCEDAGIEVVVEAAPNSVPGAPAEDFYGSTMTGGRRQSGLIWSRSPVDSTTLSRTRSG</sequence>
<feature type="region of interest" description="Disordered" evidence="1">
    <location>
        <begin position="28"/>
        <end position="80"/>
    </location>
</feature>
<dbReference type="InterPro" id="IPR032675">
    <property type="entry name" value="LRR_dom_sf"/>
</dbReference>
<dbReference type="SUPFAM" id="SSF52047">
    <property type="entry name" value="RNI-like"/>
    <property type="match status" value="1"/>
</dbReference>
<proteinExistence type="predicted"/>
<gene>
    <name evidence="2" type="ORF">BMF94_3632</name>
</gene>
<dbReference type="OrthoDB" id="2526690at2759"/>
<dbReference type="EMBL" id="PJQD01000038">
    <property type="protein sequence ID" value="POY73298.1"/>
    <property type="molecule type" value="Genomic_DNA"/>
</dbReference>
<dbReference type="AlphaFoldDB" id="A0A2S5B945"/>
<evidence type="ECO:0000313" key="3">
    <source>
        <dbReference type="Proteomes" id="UP000237144"/>
    </source>
</evidence>
<feature type="compositionally biased region" description="Gly residues" evidence="1">
    <location>
        <begin position="35"/>
        <end position="45"/>
    </location>
</feature>
<dbReference type="Proteomes" id="UP000237144">
    <property type="component" value="Unassembled WGS sequence"/>
</dbReference>
<reference evidence="2 3" key="1">
    <citation type="journal article" date="2018" name="Front. Microbiol.">
        <title>Prospects for Fungal Bioremediation of Acidic Radioactive Waste Sites: Characterization and Genome Sequence of Rhodotorula taiwanensis MD1149.</title>
        <authorList>
            <person name="Tkavc R."/>
            <person name="Matrosova V.Y."/>
            <person name="Grichenko O.E."/>
            <person name="Gostincar C."/>
            <person name="Volpe R.P."/>
            <person name="Klimenkova P."/>
            <person name="Gaidamakova E.K."/>
            <person name="Zhou C.E."/>
            <person name="Stewart B.J."/>
            <person name="Lyman M.G."/>
            <person name="Malfatti S.A."/>
            <person name="Rubinfeld B."/>
            <person name="Courtot M."/>
            <person name="Singh J."/>
            <person name="Dalgard C.L."/>
            <person name="Hamilton T."/>
            <person name="Frey K.G."/>
            <person name="Gunde-Cimerman N."/>
            <person name="Dugan L."/>
            <person name="Daly M.J."/>
        </authorList>
    </citation>
    <scope>NUCLEOTIDE SEQUENCE [LARGE SCALE GENOMIC DNA]</scope>
    <source>
        <strain evidence="2 3">MD1149</strain>
    </source>
</reference>